<gene>
    <name evidence="1" type="ORF">PSQ40_01245</name>
</gene>
<dbReference type="RefSeq" id="WP_273948121.1">
    <property type="nucleotide sequence ID" value="NZ_JAQSIP010000001.1"/>
</dbReference>
<dbReference type="Proteomes" id="UP001528673">
    <property type="component" value="Unassembled WGS sequence"/>
</dbReference>
<name>A0ABT5MTF0_9BURK</name>
<accession>A0ABT5MTF0</accession>
<comment type="caution">
    <text evidence="1">The sequence shown here is derived from an EMBL/GenBank/DDBJ whole genome shotgun (WGS) entry which is preliminary data.</text>
</comment>
<dbReference type="EMBL" id="JAQSIP010000001">
    <property type="protein sequence ID" value="MDD0837185.1"/>
    <property type="molecule type" value="Genomic_DNA"/>
</dbReference>
<sequence length="226" mass="24473">MALLGHAALAMWWEVAHSVRDELTDWHAHEHWPERLAIPGFLRASRWTEVGGDCFFVLYELADPAVLASAPYVARLKAPTPWSTRMMPLHRHMVRSQCRVLVSRGAMTGAHAVTLRCSAATAQAEVLTGQLSALAERAARQPGTVGLHVLRHEAPALAATTEQKIRGLADGAADWVIMVSGYDPAALQRWAETELADPALAALGFGPAPLRQAFTLAYTASAADLR</sequence>
<reference evidence="1 2" key="1">
    <citation type="submission" date="2023-02" db="EMBL/GenBank/DDBJ databases">
        <title>Bacterial whole genomic sequence of Curvibacter sp. HBC61.</title>
        <authorList>
            <person name="Le V."/>
            <person name="Ko S.-R."/>
            <person name="Ahn C.-Y."/>
            <person name="Oh H.-M."/>
        </authorList>
    </citation>
    <scope>NUCLEOTIDE SEQUENCE [LARGE SCALE GENOMIC DNA]</scope>
    <source>
        <strain evidence="1 2">HBC61</strain>
    </source>
</reference>
<protein>
    <submittedName>
        <fullName evidence="1">Uncharacterized protein</fullName>
    </submittedName>
</protein>
<proteinExistence type="predicted"/>
<evidence type="ECO:0000313" key="2">
    <source>
        <dbReference type="Proteomes" id="UP001528673"/>
    </source>
</evidence>
<evidence type="ECO:0000313" key="1">
    <source>
        <dbReference type="EMBL" id="MDD0837185.1"/>
    </source>
</evidence>
<organism evidence="1 2">
    <name type="scientific">Curvibacter cyanobacteriorum</name>
    <dbReference type="NCBI Taxonomy" id="3026422"/>
    <lineage>
        <taxon>Bacteria</taxon>
        <taxon>Pseudomonadati</taxon>
        <taxon>Pseudomonadota</taxon>
        <taxon>Betaproteobacteria</taxon>
        <taxon>Burkholderiales</taxon>
        <taxon>Comamonadaceae</taxon>
        <taxon>Curvibacter</taxon>
    </lineage>
</organism>
<keyword evidence="2" id="KW-1185">Reference proteome</keyword>